<keyword evidence="4" id="KW-0732">Signal</keyword>
<dbReference type="InterPro" id="IPR023996">
    <property type="entry name" value="TonB-dep_OMP_SusC/RagA"/>
</dbReference>
<dbReference type="NCBIfam" id="TIGR04056">
    <property type="entry name" value="OMP_RagA_SusC"/>
    <property type="match status" value="1"/>
</dbReference>
<comment type="caution">
    <text evidence="6">The sequence shown here is derived from an EMBL/GenBank/DDBJ whole genome shotgun (WGS) entry which is preliminary data.</text>
</comment>
<dbReference type="SUPFAM" id="SSF56935">
    <property type="entry name" value="Porins"/>
    <property type="match status" value="1"/>
</dbReference>
<dbReference type="EMBL" id="WNXC01000004">
    <property type="protein sequence ID" value="MBB2150040.1"/>
    <property type="molecule type" value="Genomic_DNA"/>
</dbReference>
<organism evidence="6 7">
    <name type="scientific">Pedobacter gandavensis</name>
    <dbReference type="NCBI Taxonomy" id="2679963"/>
    <lineage>
        <taxon>Bacteria</taxon>
        <taxon>Pseudomonadati</taxon>
        <taxon>Bacteroidota</taxon>
        <taxon>Sphingobacteriia</taxon>
        <taxon>Sphingobacteriales</taxon>
        <taxon>Sphingobacteriaceae</taxon>
        <taxon>Pedobacter</taxon>
    </lineage>
</organism>
<comment type="subcellular location">
    <subcellularLocation>
        <location evidence="1">Cell outer membrane</location>
    </subcellularLocation>
</comment>
<sequence length="987" mass="110649">MKMVRIIAGVTCAFLLSALCPSEAEARSLHATPLNYNLIFRQDTVPKVLKKAIDTAAWVNNVSRRNKGIDSLNLKVLALSPNISLQQMLKGGIAGLYVQETNAEPGTEQSMLIRGLSAPVFKRRDIYAVQPIVYLNGIPLTQDNPFAFDIQKYDYNRIGPATNLLAGIDISNISSIEVIKDPAALALLGPNAANGAIWVTTKQAKTGFRKISVNSYFGMVQAGSANTVNAAFENNFRKPFYQKYATVADYANYAGYLSDSTNTDYYGPSNWNDLYYKTKPIYSVDLSLTGGSDRANFRFFGGVTRNAGSADETSLNRYNATFQINMAPFEWLTVSSMVNVVKMDRSRNRSLTDRYAETRYLTDFSSPLSPNKLSYGGFLNEYEKAIDENSNNLIQGSFGLTFKLNKVKFTSSLMFDYTEGIRDVFYPSTLMEGNNYVSNYFGFNQRAIWDNAFTYDWKINQDHKIDFRLGQSLQYDVYKYNYANAYNGPNDFIKINLVDRNLEAYHSFYVFRYTDREKATLASFYGSAKYSYKDLLEFRAVLRNDGSSSGQPSSRWMIAPAASASWNLKNQFLKANNFFQDLSAQVSYGRSAKLFLDDRFSGGPQYRVEGGSKEEPTIPSYGGQGGVTRPYTSGWVGYGIKMPHTDQFNFTLAGSMLKDRLTASATWYLKEDKDMVLNIPLPAESGYTSEFRSGLGVKNTGLDLTLSALMLKSVRGLNWNTGLNFNINKNKLQTLPGGLKSLIIGDNKLEVGKPIDAFWVYQNEGIYNTNGEVPVNPADNQRLSFDGLDLKAGDPKWKDQNGDFVINQKDKVLTGNRLPVFTGGWSNGFSYGNWDLNFQIFFAVGNKAINKYDASRYDFINQEFTNNIYSIKEVTSWQTSSDVKSYPVYNVWSNVIPYRADQDLFLENASYAKLRAVSVGYDFSKSRMFKAMNSGISRAYLYVTANNLVTVTSFSGRDPELVDYTGMYTGAGIPIPRTFTLGIKLDL</sequence>
<evidence type="ECO:0000256" key="1">
    <source>
        <dbReference type="ARBA" id="ARBA00004442"/>
    </source>
</evidence>
<feature type="chain" id="PRO_5045674739" evidence="4">
    <location>
        <begin position="27"/>
        <end position="987"/>
    </location>
</feature>
<feature type="signal peptide" evidence="4">
    <location>
        <begin position="1"/>
        <end position="26"/>
    </location>
</feature>
<keyword evidence="2" id="KW-0472">Membrane</keyword>
<dbReference type="RefSeq" id="WP_182958475.1">
    <property type="nucleotide sequence ID" value="NZ_WNXC01000004.1"/>
</dbReference>
<keyword evidence="3" id="KW-0998">Cell outer membrane</keyword>
<evidence type="ECO:0000256" key="4">
    <source>
        <dbReference type="SAM" id="SignalP"/>
    </source>
</evidence>
<gene>
    <name evidence="6" type="ORF">GM920_14145</name>
</gene>
<evidence type="ECO:0000256" key="3">
    <source>
        <dbReference type="ARBA" id="ARBA00023237"/>
    </source>
</evidence>
<proteinExistence type="predicted"/>
<dbReference type="Gene3D" id="2.170.130.10">
    <property type="entry name" value="TonB-dependent receptor, plug domain"/>
    <property type="match status" value="1"/>
</dbReference>
<accession>A0ABR6EXS5</accession>
<keyword evidence="7" id="KW-1185">Reference proteome</keyword>
<dbReference type="InterPro" id="IPR037066">
    <property type="entry name" value="Plug_dom_sf"/>
</dbReference>
<dbReference type="Proteomes" id="UP000636110">
    <property type="component" value="Unassembled WGS sequence"/>
</dbReference>
<dbReference type="InterPro" id="IPR012910">
    <property type="entry name" value="Plug_dom"/>
</dbReference>
<protein>
    <submittedName>
        <fullName evidence="6">SusC/RagA family TonB-linked outer membrane protein</fullName>
    </submittedName>
</protein>
<reference evidence="6 7" key="1">
    <citation type="submission" date="2019-11" db="EMBL/GenBank/DDBJ databases">
        <title>Description of Pedobacter sp. LMG 31462T.</title>
        <authorList>
            <person name="Carlier A."/>
            <person name="Qi S."/>
            <person name="Vandamme P."/>
        </authorList>
    </citation>
    <scope>NUCLEOTIDE SEQUENCE [LARGE SCALE GENOMIC DNA]</scope>
    <source>
        <strain evidence="6 7">LMG 31462</strain>
    </source>
</reference>
<dbReference type="Gene3D" id="2.40.170.20">
    <property type="entry name" value="TonB-dependent receptor, beta-barrel domain"/>
    <property type="match status" value="1"/>
</dbReference>
<name>A0ABR6EXS5_9SPHI</name>
<dbReference type="Pfam" id="PF07715">
    <property type="entry name" value="Plug"/>
    <property type="match status" value="1"/>
</dbReference>
<dbReference type="InterPro" id="IPR036942">
    <property type="entry name" value="Beta-barrel_TonB_sf"/>
</dbReference>
<feature type="domain" description="TonB-dependent receptor plug" evidence="5">
    <location>
        <begin position="70"/>
        <end position="196"/>
    </location>
</feature>
<evidence type="ECO:0000259" key="5">
    <source>
        <dbReference type="Pfam" id="PF07715"/>
    </source>
</evidence>
<evidence type="ECO:0000313" key="6">
    <source>
        <dbReference type="EMBL" id="MBB2150040.1"/>
    </source>
</evidence>
<evidence type="ECO:0000313" key="7">
    <source>
        <dbReference type="Proteomes" id="UP000636110"/>
    </source>
</evidence>
<evidence type="ECO:0000256" key="2">
    <source>
        <dbReference type="ARBA" id="ARBA00023136"/>
    </source>
</evidence>